<evidence type="ECO:0000313" key="2">
    <source>
        <dbReference type="Proteomes" id="UP000743107"/>
    </source>
</evidence>
<proteinExistence type="predicted"/>
<accession>A0AA40X9H3</accession>
<dbReference type="RefSeq" id="WP_141822509.1">
    <property type="nucleotide sequence ID" value="NZ_CP023655.1"/>
</dbReference>
<dbReference type="EMBL" id="JADOFV010000003">
    <property type="protein sequence ID" value="MBF7127249.1"/>
    <property type="molecule type" value="Genomic_DNA"/>
</dbReference>
<evidence type="ECO:0000313" key="1">
    <source>
        <dbReference type="EMBL" id="MBF7127249.1"/>
    </source>
</evidence>
<comment type="caution">
    <text evidence="1">The sequence shown here is derived from an EMBL/GenBank/DDBJ whole genome shotgun (WGS) entry which is preliminary data.</text>
</comment>
<dbReference type="Proteomes" id="UP000743107">
    <property type="component" value="Unassembled WGS sequence"/>
</dbReference>
<dbReference type="SUPFAM" id="SSF143011">
    <property type="entry name" value="RelE-like"/>
    <property type="match status" value="1"/>
</dbReference>
<name>A0AA40X9H3_PEDPE</name>
<organism evidence="1 2">
    <name type="scientific">Pediococcus pentosaceus</name>
    <dbReference type="NCBI Taxonomy" id="1255"/>
    <lineage>
        <taxon>Bacteria</taxon>
        <taxon>Bacillati</taxon>
        <taxon>Bacillota</taxon>
        <taxon>Bacilli</taxon>
        <taxon>Lactobacillales</taxon>
        <taxon>Lactobacillaceae</taxon>
        <taxon>Pediococcus</taxon>
    </lineage>
</organism>
<gene>
    <name evidence="1" type="ORF">ITQ97_05455</name>
</gene>
<dbReference type="AlphaFoldDB" id="A0AA40X9H3"/>
<dbReference type="Gene3D" id="3.30.2310.20">
    <property type="entry name" value="RelE-like"/>
    <property type="match status" value="1"/>
</dbReference>
<reference evidence="1" key="1">
    <citation type="submission" date="2020-11" db="EMBL/GenBank/DDBJ databases">
        <title>Antibiotic susceptibility profiles of Pediococcus pentosaceus from various origins and their implications for the safety assessment of strains with food-technology applications.</title>
        <authorList>
            <person name="Shani N."/>
            <person name="Oberhaensli S."/>
            <person name="Arias E."/>
        </authorList>
    </citation>
    <scope>NUCLEOTIDE SEQUENCE</scope>
    <source>
        <strain evidence="1">FAM 19164</strain>
    </source>
</reference>
<protein>
    <submittedName>
        <fullName evidence="1">Type II toxin-antitoxin system RelE/ParE family toxin</fullName>
    </submittedName>
</protein>
<sequence length="112" mass="12997">MEIDYKNDKLKKKCTLLTEAKKHLSEKVAKKLIKLVNFIEAADNLQSVMNIPTYHFHKLKGDKQGLYALDIDGRRGSERLLVSFNEEDDSQIFTQSITIVDIRIEEVSNHYE</sequence>
<dbReference type="InterPro" id="IPR035093">
    <property type="entry name" value="RelE/ParE_toxin_dom_sf"/>
</dbReference>